<dbReference type="Pfam" id="PF12796">
    <property type="entry name" value="Ank_2"/>
    <property type="match status" value="3"/>
</dbReference>
<keyword evidence="6" id="KW-1185">Reference proteome</keyword>
<evidence type="ECO:0000259" key="4">
    <source>
        <dbReference type="Pfam" id="PF24883"/>
    </source>
</evidence>
<feature type="repeat" description="ANK" evidence="2">
    <location>
        <begin position="987"/>
        <end position="1019"/>
    </location>
</feature>
<dbReference type="PANTHER" id="PTHR46082:SF11">
    <property type="entry name" value="AAA+ ATPASE DOMAIN-CONTAINING PROTEIN-RELATED"/>
    <property type="match status" value="1"/>
</dbReference>
<evidence type="ECO:0000313" key="6">
    <source>
        <dbReference type="Proteomes" id="UP001373714"/>
    </source>
</evidence>
<dbReference type="GO" id="GO:0009116">
    <property type="term" value="P:nucleoside metabolic process"/>
    <property type="evidence" value="ECO:0007669"/>
    <property type="project" value="InterPro"/>
</dbReference>
<dbReference type="InterPro" id="IPR002110">
    <property type="entry name" value="Ankyrin_rpt"/>
</dbReference>
<dbReference type="SUPFAM" id="SSF52540">
    <property type="entry name" value="P-loop containing nucleoside triphosphate hydrolases"/>
    <property type="match status" value="1"/>
</dbReference>
<organism evidence="5 6">
    <name type="scientific">Orbilia blumenaviensis</name>
    <dbReference type="NCBI Taxonomy" id="1796055"/>
    <lineage>
        <taxon>Eukaryota</taxon>
        <taxon>Fungi</taxon>
        <taxon>Dikarya</taxon>
        <taxon>Ascomycota</taxon>
        <taxon>Pezizomycotina</taxon>
        <taxon>Orbiliomycetes</taxon>
        <taxon>Orbiliales</taxon>
        <taxon>Orbiliaceae</taxon>
        <taxon>Orbilia</taxon>
    </lineage>
</organism>
<dbReference type="Pfam" id="PF01048">
    <property type="entry name" value="PNP_UDP_1"/>
    <property type="match status" value="1"/>
</dbReference>
<dbReference type="GO" id="GO:0003824">
    <property type="term" value="F:catalytic activity"/>
    <property type="evidence" value="ECO:0007669"/>
    <property type="project" value="InterPro"/>
</dbReference>
<name>A0AAV9TZC6_9PEZI</name>
<dbReference type="Pfam" id="PF24883">
    <property type="entry name" value="NPHP3_N"/>
    <property type="match status" value="1"/>
</dbReference>
<feature type="domain" description="Nephrocystin 3-like N-terminal" evidence="4">
    <location>
        <begin position="382"/>
        <end position="555"/>
    </location>
</feature>
<keyword evidence="1" id="KW-0677">Repeat</keyword>
<feature type="repeat" description="ANK" evidence="2">
    <location>
        <begin position="1020"/>
        <end position="1052"/>
    </location>
</feature>
<dbReference type="Proteomes" id="UP001373714">
    <property type="component" value="Unassembled WGS sequence"/>
</dbReference>
<evidence type="ECO:0000313" key="5">
    <source>
        <dbReference type="EMBL" id="KAK6332584.1"/>
    </source>
</evidence>
<dbReference type="SUPFAM" id="SSF53167">
    <property type="entry name" value="Purine and uridine phosphorylases"/>
    <property type="match status" value="1"/>
</dbReference>
<dbReference type="PANTHER" id="PTHR46082">
    <property type="entry name" value="ATP/GTP-BINDING PROTEIN-RELATED"/>
    <property type="match status" value="1"/>
</dbReference>
<feature type="domain" description="Nucleoside phosphorylase" evidence="3">
    <location>
        <begin position="51"/>
        <end position="314"/>
    </location>
</feature>
<dbReference type="InterPro" id="IPR056884">
    <property type="entry name" value="NPHP3-like_N"/>
</dbReference>
<dbReference type="InterPro" id="IPR036770">
    <property type="entry name" value="Ankyrin_rpt-contain_sf"/>
</dbReference>
<dbReference type="InterPro" id="IPR000845">
    <property type="entry name" value="Nucleoside_phosphorylase_d"/>
</dbReference>
<dbReference type="PROSITE" id="PS50088">
    <property type="entry name" value="ANK_REPEAT"/>
    <property type="match status" value="3"/>
</dbReference>
<proteinExistence type="predicted"/>
<dbReference type="EMBL" id="JAVHNS010000017">
    <property type="protein sequence ID" value="KAK6332584.1"/>
    <property type="molecule type" value="Genomic_DNA"/>
</dbReference>
<dbReference type="InterPro" id="IPR035994">
    <property type="entry name" value="Nucleoside_phosphorylase_sf"/>
</dbReference>
<evidence type="ECO:0000259" key="3">
    <source>
        <dbReference type="Pfam" id="PF01048"/>
    </source>
</evidence>
<dbReference type="Gene3D" id="1.25.40.20">
    <property type="entry name" value="Ankyrin repeat-containing domain"/>
    <property type="match status" value="3"/>
</dbReference>
<sequence length="1291" mass="143966">MFAYSWFMNLRGSLHDGGTKAKLTHSAYTIGLVYVKPLELDAIIPMLDEQHESLPLHEEDQNEYILGRIGQHNVIVVGPPRGTQGKATMASTVSQIRFTFRNVRIGLLVGIGGGVPQPGHDIRLGDVVVGAPEYGPPVVQYDLGKQTLTGIEVSRTLNKPPTILLNVVNKINSESRHDLFLKDHLRRFEVNQRMKNTYSRPDLPDRLFKANYSHPEDSKCEEHDTQYLIERRDRDPGSGAIYIHYGTILSGDSVMKNGQKRDELSKKYNNALCFEMEAAGVMDVFPCLVIRGICDYCDSHKSREWQSYAAATAAAYAREVLCTLAERVRELELQSTSVRDVGEHTATITAPKKNERDEFLKMLSFPEMKVRERTVERAYSRTYEWVRTSKQYTQWKSSKNGKLLIKGKAGCGKSTLIKHLYSAEMSSGAHPIVCAFFFNNRGSPFERSVEAMLRTLIHQIVSQSPVVFKSLRGYYSDMEATWEEGVGVDWTKCQLEDMFQITVRLPSVTGLIYIDALDEGEGFIPSETFAFLEESLMGGSSRYPFKGLRICLSSRPDNFINHRTNWTTIDLGEGNSEDIAIYITEKLQRTAKMCSSPYINYSDIIPEACERVLQKADGVFLWAKLVLEGLQKAMNRSVSEDELFDILGGFPNGLYDLFASCLRRVDESDRLKMKHILQIVLAAERPLRVGELLDFIKTNSYGANPQTQLKAVSEKGKQSGRAVTIHAVEEEYQWMEIQIQNWSGGLVEVVHWRPVNPREIYSGGGLVQFMHQSVKEFFQEPSISGQNFHGFTLREIQATAHELMFLWSIHYLRNLEDTGFFKSEAPIKRRKPKDLNELSGWRQFVFYLPFWVLHAEKAASGGCGLSVDDLYRASEIFTGWDRSLHRDYMHSWHNCLYCDLRQRHLRCRVPRFSLLVFTAFNGFVSLVKALLLHSNPGIEQRVLDSALIVACYSNPIALNNPQGDPSTGGRIIDLLIGGGANVDACQPNTTPLAVACKSGNITTVELLLSRGAQPNTLAVGGRFALAEAAARGDIEIIKLLIEHGAITDIPQSCGKTVSPLAIAAEEGHKEAVELLVANGADVNREYDGVTPLIAASRCDKDIGKDIMEYLIENGAIVDLLPINHVGSAGSALIAVLSPAGMFLSGNYDPLERVKLLLRKGADVNLVPRSGRYGTALIAAAALSDTNEFRMQSKLSIMRYLIEHGALVNKETEVGVHETALIASAYRASYEGMKLLIENGADVNLPVQAAEDRTSALAAITGDGNDYWWTDIKPKERQKAIRLLVDSGAQVD</sequence>
<dbReference type="PROSITE" id="PS50297">
    <property type="entry name" value="ANK_REP_REGION"/>
    <property type="match status" value="3"/>
</dbReference>
<feature type="repeat" description="ANK" evidence="2">
    <location>
        <begin position="1055"/>
        <end position="1087"/>
    </location>
</feature>
<dbReference type="Gene3D" id="3.40.50.1580">
    <property type="entry name" value="Nucleoside phosphorylase domain"/>
    <property type="match status" value="1"/>
</dbReference>
<keyword evidence="2" id="KW-0040">ANK repeat</keyword>
<gene>
    <name evidence="5" type="primary">SHANK2_1</name>
    <name evidence="5" type="ORF">TWF730_004243</name>
</gene>
<dbReference type="SUPFAM" id="SSF48403">
    <property type="entry name" value="Ankyrin repeat"/>
    <property type="match status" value="1"/>
</dbReference>
<reference evidence="5 6" key="1">
    <citation type="submission" date="2019-10" db="EMBL/GenBank/DDBJ databases">
        <authorList>
            <person name="Palmer J.M."/>
        </authorList>
    </citation>
    <scope>NUCLEOTIDE SEQUENCE [LARGE SCALE GENOMIC DNA]</scope>
    <source>
        <strain evidence="5 6">TWF730</strain>
    </source>
</reference>
<evidence type="ECO:0000256" key="1">
    <source>
        <dbReference type="ARBA" id="ARBA00022737"/>
    </source>
</evidence>
<dbReference type="SMART" id="SM00248">
    <property type="entry name" value="ANK"/>
    <property type="match status" value="7"/>
</dbReference>
<accession>A0AAV9TZC6</accession>
<dbReference type="InterPro" id="IPR027417">
    <property type="entry name" value="P-loop_NTPase"/>
</dbReference>
<evidence type="ECO:0000256" key="2">
    <source>
        <dbReference type="PROSITE-ProRule" id="PRU00023"/>
    </source>
</evidence>
<protein>
    <submittedName>
        <fullName evidence="5">SH3 and multiple ankyrin repeat domains protein 2</fullName>
    </submittedName>
</protein>
<comment type="caution">
    <text evidence="5">The sequence shown here is derived from an EMBL/GenBank/DDBJ whole genome shotgun (WGS) entry which is preliminary data.</text>
</comment>
<dbReference type="InterPro" id="IPR053137">
    <property type="entry name" value="NLR-like"/>
</dbReference>